<dbReference type="InterPro" id="IPR001374">
    <property type="entry name" value="R3H_dom"/>
</dbReference>
<keyword evidence="6" id="KW-0507">mRNA processing</keyword>
<comment type="caution">
    <text evidence="12">The sequence shown here is derived from an EMBL/GenBank/DDBJ whole genome shotgun (WGS) entry which is preliminary data.</text>
</comment>
<comment type="subcellular location">
    <subcellularLocation>
        <location evidence="2">Cytoplasm</location>
    </subcellularLocation>
    <subcellularLocation>
        <location evidence="1">Nucleus</location>
    </subcellularLocation>
</comment>
<proteinExistence type="inferred from homology"/>
<dbReference type="SMART" id="SM00393">
    <property type="entry name" value="R3H"/>
    <property type="match status" value="1"/>
</dbReference>
<evidence type="ECO:0000256" key="2">
    <source>
        <dbReference type="ARBA" id="ARBA00004496"/>
    </source>
</evidence>
<feature type="region of interest" description="Disordered" evidence="9">
    <location>
        <begin position="459"/>
        <end position="488"/>
    </location>
</feature>
<reference evidence="12 13" key="1">
    <citation type="journal article" date="2019" name="New Phytol.">
        <title>Comparative genomics reveals unique wood-decay strategies and fruiting body development in the Schizophyllaceae.</title>
        <authorList>
            <person name="Almasi E."/>
            <person name="Sahu N."/>
            <person name="Krizsan K."/>
            <person name="Balint B."/>
            <person name="Kovacs G.M."/>
            <person name="Kiss B."/>
            <person name="Cseklye J."/>
            <person name="Drula E."/>
            <person name="Henrissat B."/>
            <person name="Nagy I."/>
            <person name="Chovatia M."/>
            <person name="Adam C."/>
            <person name="LaButti K."/>
            <person name="Lipzen A."/>
            <person name="Riley R."/>
            <person name="Grigoriev I.V."/>
            <person name="Nagy L.G."/>
        </authorList>
    </citation>
    <scope>NUCLEOTIDE SEQUENCE [LARGE SCALE GENOMIC DNA]</scope>
    <source>
        <strain evidence="12 13">NL-1724</strain>
    </source>
</reference>
<feature type="domain" description="G-patch" evidence="10">
    <location>
        <begin position="1139"/>
        <end position="1183"/>
    </location>
</feature>
<keyword evidence="7" id="KW-0508">mRNA splicing</keyword>
<evidence type="ECO:0000256" key="6">
    <source>
        <dbReference type="ARBA" id="ARBA00022664"/>
    </source>
</evidence>
<feature type="compositionally biased region" description="Polar residues" evidence="9">
    <location>
        <begin position="465"/>
        <end position="475"/>
    </location>
</feature>
<organism evidence="12 13">
    <name type="scientific">Schizophyllum amplum</name>
    <dbReference type="NCBI Taxonomy" id="97359"/>
    <lineage>
        <taxon>Eukaryota</taxon>
        <taxon>Fungi</taxon>
        <taxon>Dikarya</taxon>
        <taxon>Basidiomycota</taxon>
        <taxon>Agaricomycotina</taxon>
        <taxon>Agaricomycetes</taxon>
        <taxon>Agaricomycetidae</taxon>
        <taxon>Agaricales</taxon>
        <taxon>Schizophyllaceae</taxon>
        <taxon>Schizophyllum</taxon>
    </lineage>
</organism>
<evidence type="ECO:0000256" key="4">
    <source>
        <dbReference type="ARBA" id="ARBA00018964"/>
    </source>
</evidence>
<dbReference type="GO" id="GO:0008380">
    <property type="term" value="P:RNA splicing"/>
    <property type="evidence" value="ECO:0007669"/>
    <property type="project" value="UniProtKB-KW"/>
</dbReference>
<dbReference type="GO" id="GO:0005737">
    <property type="term" value="C:cytoplasm"/>
    <property type="evidence" value="ECO:0007669"/>
    <property type="project" value="UniProtKB-SubCell"/>
</dbReference>
<feature type="region of interest" description="Disordered" evidence="9">
    <location>
        <begin position="214"/>
        <end position="235"/>
    </location>
</feature>
<keyword evidence="8" id="KW-0539">Nucleus</keyword>
<evidence type="ECO:0000313" key="12">
    <source>
        <dbReference type="EMBL" id="TRM70362.1"/>
    </source>
</evidence>
<dbReference type="AlphaFoldDB" id="A0A550CZZ9"/>
<feature type="region of interest" description="Disordered" evidence="9">
    <location>
        <begin position="681"/>
        <end position="701"/>
    </location>
</feature>
<dbReference type="InterPro" id="IPR051189">
    <property type="entry name" value="Splicing_assoc_domain"/>
</dbReference>
<feature type="region of interest" description="Disordered" evidence="9">
    <location>
        <begin position="1106"/>
        <end position="1136"/>
    </location>
</feature>
<dbReference type="Proteomes" id="UP000320762">
    <property type="component" value="Unassembled WGS sequence"/>
</dbReference>
<feature type="region of interest" description="Disordered" evidence="9">
    <location>
        <begin position="1"/>
        <end position="34"/>
    </location>
</feature>
<dbReference type="EMBL" id="VDMD01000001">
    <property type="protein sequence ID" value="TRM70362.1"/>
    <property type="molecule type" value="Genomic_DNA"/>
</dbReference>
<dbReference type="PANTHER" id="PTHR14195">
    <property type="entry name" value="G PATCH DOMAIN CONTAINING PROTEIN 2"/>
    <property type="match status" value="1"/>
</dbReference>
<feature type="region of interest" description="Disordered" evidence="9">
    <location>
        <begin position="539"/>
        <end position="592"/>
    </location>
</feature>
<dbReference type="InterPro" id="IPR036867">
    <property type="entry name" value="R3H_dom_sf"/>
</dbReference>
<gene>
    <name evidence="12" type="ORF">BD626DRAFT_477194</name>
</gene>
<dbReference type="PROSITE" id="PS51061">
    <property type="entry name" value="R3H"/>
    <property type="match status" value="1"/>
</dbReference>
<dbReference type="GO" id="GO:0006397">
    <property type="term" value="P:mRNA processing"/>
    <property type="evidence" value="ECO:0007669"/>
    <property type="project" value="UniProtKB-KW"/>
</dbReference>
<dbReference type="STRING" id="97359.A0A550CZZ9"/>
<evidence type="ECO:0000256" key="1">
    <source>
        <dbReference type="ARBA" id="ARBA00004123"/>
    </source>
</evidence>
<name>A0A550CZZ9_9AGAR</name>
<feature type="compositionally biased region" description="Basic residues" evidence="9">
    <location>
        <begin position="808"/>
        <end position="822"/>
    </location>
</feature>
<keyword evidence="5" id="KW-0963">Cytoplasm</keyword>
<dbReference type="Gene3D" id="3.30.1370.50">
    <property type="entry name" value="R3H-like domain"/>
    <property type="match status" value="1"/>
</dbReference>
<accession>A0A550CZZ9</accession>
<comment type="similarity">
    <text evidence="3">Belongs to the SQS1 family.</text>
</comment>
<dbReference type="PROSITE" id="PS50174">
    <property type="entry name" value="G_PATCH"/>
    <property type="match status" value="1"/>
</dbReference>
<feature type="region of interest" description="Disordered" evidence="9">
    <location>
        <begin position="747"/>
        <end position="838"/>
    </location>
</feature>
<feature type="compositionally biased region" description="Basic residues" evidence="9">
    <location>
        <begin position="638"/>
        <end position="648"/>
    </location>
</feature>
<dbReference type="CDD" id="cd02646">
    <property type="entry name" value="R3H_G-patch"/>
    <property type="match status" value="1"/>
</dbReference>
<evidence type="ECO:0000256" key="7">
    <source>
        <dbReference type="ARBA" id="ARBA00023187"/>
    </source>
</evidence>
<evidence type="ECO:0000256" key="3">
    <source>
        <dbReference type="ARBA" id="ARBA00010306"/>
    </source>
</evidence>
<dbReference type="InterPro" id="IPR034082">
    <property type="entry name" value="R3H_G-patch"/>
</dbReference>
<keyword evidence="13" id="KW-1185">Reference proteome</keyword>
<feature type="region of interest" description="Disordered" evidence="9">
    <location>
        <begin position="612"/>
        <end position="656"/>
    </location>
</feature>
<evidence type="ECO:0000313" key="13">
    <source>
        <dbReference type="Proteomes" id="UP000320762"/>
    </source>
</evidence>
<sequence>MAARQEVFSPLRGTAPSTPTRNAGRGRKPGKMGSYNAPLSSLLYEERPLLRPIVFVRSTFTATLFQEEEEIFEPGVEEIDEREKSHVPTADRVNRVFHIEEEEDDDDDDDDELEEIDFADIGKFQEQVDSGAIATSTVQEVEERFTGFYISTDGDRTAAETMMTEAAPTSSEAMVVDEGPAMAPPSAETTMEEDVALEPTVDVALESTVEVAPESTVDVAPESMSDVAPESTPDVAPEFTPDVAPESTPDFDPAATGAFIDISHDISQTISTVDSSQTTIETSQTTIETSQSTMDTSQATMTSQTTSTIEVEMDAVQPAPVDLDQPAPVAFEVEQPAPVASEVEQPMPAVEATEAPTTEVSDAHVTEAADVPTVQVSDLLEAGATGAPLSPPIVSAESSALVETTLAPVDTSPALMETTPIPVDTAPAPVDTAPAPVEANLAFVEVTPAPACTAEEQSKLAVDASPSSVIDTTPTGPLPATEEQPTFFVDTTPTPVTPAEAVNPRHDAVIDAPTTAPRRLAQLTKSLQDEDEIIVYVAPHPRSGRATPAPGAPSVVPPMTSMLTGTTQTLDTSKLPSSSAPGPSTPSSSNFAAAHTTTSTAHTVFTPLFSFADRQGTRQPRHAPAVTPDGRARQRIRERQKHKKRGRRPKGEWGTLGFGAFGAMHEDELWAPDPRYAERRRGDSDLEWGSDDEEGEAQDGVAEGMALDVELVEDKDAMRSFVDSMGPDGQRHVTMDDIRDGEILRAEDEAVSQRGSGSESESSSDDDGEADMEAVFAQEEMQMLGESDEEEESSDDSSEDGDSPGTSFRKRLERMRAAKGKQRATPAAAVDDSDDEDVRMEGAWEGDDDYEAMDWTNADGDEAFLDHVEALLAQNQHLLKGKGKKRHDKLFDTILNGSFEIDEDDLDDLAQFNKFTASKRKKEKYQHLPKDLQEQWENDRAKKAANKRARQLARMQLAADPLAPKKGGKKMKKAIAAAAREIDPDYGQPRGKKGEVLPGTIHVLPNRVIDMTTLVVEVRRFIADLGRSSMSLPPAGKETRKKIHEVATAFNLKSHSKGKGEARYTTLTRTSRTGYMVNERKIGKIVRGAGAAGGMFGSSSFVAGGEGKGKKGKGGGGGVPLPRHREGETVGGTAPKIDGTNVGFRMLASMGWQDGDRIGATGGLEAPLTAIMKTTKLGLGATR</sequence>
<protein>
    <recommendedName>
        <fullName evidence="4">Protein SQS1</fullName>
    </recommendedName>
</protein>
<dbReference type="GO" id="GO:0003676">
    <property type="term" value="F:nucleic acid binding"/>
    <property type="evidence" value="ECO:0007669"/>
    <property type="project" value="UniProtKB-UniRule"/>
</dbReference>
<dbReference type="GO" id="GO:0005634">
    <property type="term" value="C:nucleus"/>
    <property type="evidence" value="ECO:0007669"/>
    <property type="project" value="UniProtKB-SubCell"/>
</dbReference>
<evidence type="ECO:0000259" key="11">
    <source>
        <dbReference type="PROSITE" id="PS51061"/>
    </source>
</evidence>
<feature type="compositionally biased region" description="Low complexity" evidence="9">
    <location>
        <begin position="275"/>
        <end position="305"/>
    </location>
</feature>
<evidence type="ECO:0000259" key="10">
    <source>
        <dbReference type="PROSITE" id="PS50174"/>
    </source>
</evidence>
<feature type="compositionally biased region" description="Acidic residues" evidence="9">
    <location>
        <begin position="685"/>
        <end position="697"/>
    </location>
</feature>
<feature type="compositionally biased region" description="Acidic residues" evidence="9">
    <location>
        <begin position="762"/>
        <end position="772"/>
    </location>
</feature>
<dbReference type="InterPro" id="IPR000467">
    <property type="entry name" value="G_patch_dom"/>
</dbReference>
<dbReference type="SUPFAM" id="SSF82708">
    <property type="entry name" value="R3H domain"/>
    <property type="match status" value="1"/>
</dbReference>
<feature type="compositionally biased region" description="Polar residues" evidence="9">
    <location>
        <begin position="561"/>
        <end position="575"/>
    </location>
</feature>
<dbReference type="OrthoDB" id="21470at2759"/>
<feature type="region of interest" description="Disordered" evidence="9">
    <location>
        <begin position="273"/>
        <end position="305"/>
    </location>
</feature>
<dbReference type="Pfam" id="PF01424">
    <property type="entry name" value="R3H"/>
    <property type="match status" value="1"/>
</dbReference>
<feature type="compositionally biased region" description="Low complexity" evidence="9">
    <location>
        <begin position="576"/>
        <end position="592"/>
    </location>
</feature>
<evidence type="ECO:0000256" key="5">
    <source>
        <dbReference type="ARBA" id="ARBA00022490"/>
    </source>
</evidence>
<feature type="domain" description="R3H" evidence="11">
    <location>
        <begin position="1008"/>
        <end position="1071"/>
    </location>
</feature>
<evidence type="ECO:0000256" key="9">
    <source>
        <dbReference type="SAM" id="MobiDB-lite"/>
    </source>
</evidence>
<evidence type="ECO:0000256" key="8">
    <source>
        <dbReference type="ARBA" id="ARBA00023242"/>
    </source>
</evidence>
<feature type="compositionally biased region" description="Acidic residues" evidence="9">
    <location>
        <begin position="786"/>
        <end position="802"/>
    </location>
</feature>